<feature type="region of interest" description="Disordered" evidence="3">
    <location>
        <begin position="1"/>
        <end position="23"/>
    </location>
</feature>
<gene>
    <name evidence="6" type="primary">20342980</name>
    <name evidence="5" type="ORF">GGTG_02522</name>
</gene>
<feature type="transmembrane region" description="Helical" evidence="4">
    <location>
        <begin position="238"/>
        <end position="261"/>
    </location>
</feature>
<feature type="transmembrane region" description="Helical" evidence="4">
    <location>
        <begin position="273"/>
        <end position="293"/>
    </location>
</feature>
<accession>J3NML6</accession>
<keyword evidence="4" id="KW-1133">Transmembrane helix</keyword>
<feature type="transmembrane region" description="Helical" evidence="4">
    <location>
        <begin position="155"/>
        <end position="175"/>
    </location>
</feature>
<dbReference type="eggNOG" id="KOG2504">
    <property type="taxonomic scope" value="Eukaryota"/>
</dbReference>
<keyword evidence="4" id="KW-0472">Membrane</keyword>
<keyword evidence="4" id="KW-0812">Transmembrane</keyword>
<dbReference type="OrthoDB" id="6499973at2759"/>
<dbReference type="Gene3D" id="1.20.1250.20">
    <property type="entry name" value="MFS general substrate transporter like domains"/>
    <property type="match status" value="1"/>
</dbReference>
<dbReference type="SUPFAM" id="SSF103473">
    <property type="entry name" value="MFS general substrate transporter"/>
    <property type="match status" value="1"/>
</dbReference>
<dbReference type="InterPro" id="IPR050327">
    <property type="entry name" value="Proton-linked_MCT"/>
</dbReference>
<dbReference type="InterPro" id="IPR011701">
    <property type="entry name" value="MFS"/>
</dbReference>
<dbReference type="VEuPathDB" id="FungiDB:GGTG_02522"/>
<reference evidence="7" key="1">
    <citation type="submission" date="2010-07" db="EMBL/GenBank/DDBJ databases">
        <title>The genome sequence of Gaeumannomyces graminis var. tritici strain R3-111a-1.</title>
        <authorList>
            <consortium name="The Broad Institute Genome Sequencing Platform"/>
            <person name="Ma L.-J."/>
            <person name="Dead R."/>
            <person name="Young S."/>
            <person name="Zeng Q."/>
            <person name="Koehrsen M."/>
            <person name="Alvarado L."/>
            <person name="Berlin A."/>
            <person name="Chapman S.B."/>
            <person name="Chen Z."/>
            <person name="Freedman E."/>
            <person name="Gellesch M."/>
            <person name="Goldberg J."/>
            <person name="Griggs A."/>
            <person name="Gujja S."/>
            <person name="Heilman E.R."/>
            <person name="Heiman D."/>
            <person name="Hepburn T."/>
            <person name="Howarth C."/>
            <person name="Jen D."/>
            <person name="Larson L."/>
            <person name="Mehta T."/>
            <person name="Neiman D."/>
            <person name="Pearson M."/>
            <person name="Roberts A."/>
            <person name="Saif S."/>
            <person name="Shea T."/>
            <person name="Shenoy N."/>
            <person name="Sisk P."/>
            <person name="Stolte C."/>
            <person name="Sykes S."/>
            <person name="Walk T."/>
            <person name="White J."/>
            <person name="Yandava C."/>
            <person name="Haas B."/>
            <person name="Nusbaum C."/>
            <person name="Birren B."/>
        </authorList>
    </citation>
    <scope>NUCLEOTIDE SEQUENCE [LARGE SCALE GENOMIC DNA]</scope>
    <source>
        <strain evidence="7">R3-111a-1</strain>
    </source>
</reference>
<dbReference type="GO" id="GO:0022857">
    <property type="term" value="F:transmembrane transporter activity"/>
    <property type="evidence" value="ECO:0007669"/>
    <property type="project" value="InterPro"/>
</dbReference>
<feature type="transmembrane region" description="Helical" evidence="4">
    <location>
        <begin position="213"/>
        <end position="232"/>
    </location>
</feature>
<proteinExistence type="inferred from homology"/>
<sequence>MNRHRARDELCPGVPTHDGAPGIVPTHRCNSTANHEAAAVAAAIARGTDAHAGRSSSSPSDCAVPTSQQPVIAGSDKPPENGRDYIVGAPGAYARGDFERGCAAGVGLSPEHDKQRRASTVLTRVASHLTTRSLPEPPPPPDGGFRAWAQVACGWLVIFTTWGYVNAFGAFQAYYTGALAPLPPSTISWIGSVQVFLTFCVGALSGRLLDAGLFTPTFICGTILQLLGVFLMSVSTQFWHLVLTQGVLTGLGGGLVFTPAMGLIATYFVKRRAVAVGLATTGNSVGGLLYPVIVRQLLPTVGFAWTTRVVGFVNLACLVTAAALMRPRLPPRTSGPLIDPTALRDPVYLLLITGLFFLLWGMYYSFYYIASFGTQILHMPYSTASLTVIIVNAAGLPTRLTTPFLAGRFGCINVVLPSALLVALTATCWLAVTNTVGYFAFAAAYGLANGAFHCLMPTVIASASPRLDMIGTRLGMAFAVIGVATLTGPPLGGALQGAMGGSFTGASIWAAAGAFVCVALFSVARGVLTGWKLRVVC</sequence>
<feature type="transmembrane region" description="Helical" evidence="4">
    <location>
        <begin position="409"/>
        <end position="432"/>
    </location>
</feature>
<evidence type="ECO:0000313" key="6">
    <source>
        <dbReference type="EnsemblFungi" id="EJT82549"/>
    </source>
</evidence>
<dbReference type="Pfam" id="PF07690">
    <property type="entry name" value="MFS_1"/>
    <property type="match status" value="1"/>
</dbReference>
<feature type="transmembrane region" description="Helical" evidence="4">
    <location>
        <begin position="187"/>
        <end position="206"/>
    </location>
</feature>
<dbReference type="RefSeq" id="XP_009218558.1">
    <property type="nucleotide sequence ID" value="XM_009220294.1"/>
</dbReference>
<dbReference type="PANTHER" id="PTHR11360">
    <property type="entry name" value="MONOCARBOXYLATE TRANSPORTER"/>
    <property type="match status" value="1"/>
</dbReference>
<reference evidence="6" key="4">
    <citation type="journal article" date="2015" name="G3 (Bethesda)">
        <title>Genome sequences of three phytopathogenic species of the Magnaporthaceae family of fungi.</title>
        <authorList>
            <person name="Okagaki L.H."/>
            <person name="Nunes C.C."/>
            <person name="Sailsbery J."/>
            <person name="Clay B."/>
            <person name="Brown D."/>
            <person name="John T."/>
            <person name="Oh Y."/>
            <person name="Young N."/>
            <person name="Fitzgerald M."/>
            <person name="Haas B.J."/>
            <person name="Zeng Q."/>
            <person name="Young S."/>
            <person name="Adiconis X."/>
            <person name="Fan L."/>
            <person name="Levin J.Z."/>
            <person name="Mitchell T.K."/>
            <person name="Okubara P.A."/>
            <person name="Farman M.L."/>
            <person name="Kohn L.M."/>
            <person name="Birren B."/>
            <person name="Ma L.-J."/>
            <person name="Dean R.A."/>
        </authorList>
    </citation>
    <scope>NUCLEOTIDE SEQUENCE</scope>
    <source>
        <strain evidence="6">R3-111a-1</strain>
    </source>
</reference>
<protein>
    <recommendedName>
        <fullName evidence="8">Major facilitator superfamily (MFS) profile domain-containing protein</fullName>
    </recommendedName>
</protein>
<dbReference type="GO" id="GO:0016020">
    <property type="term" value="C:membrane"/>
    <property type="evidence" value="ECO:0007669"/>
    <property type="project" value="UniProtKB-SubCell"/>
</dbReference>
<dbReference type="InterPro" id="IPR036259">
    <property type="entry name" value="MFS_trans_sf"/>
</dbReference>
<dbReference type="EMBL" id="GL385395">
    <property type="protein sequence ID" value="EJT82549.1"/>
    <property type="molecule type" value="Genomic_DNA"/>
</dbReference>
<feature type="compositionally biased region" description="Basic and acidic residues" evidence="3">
    <location>
        <begin position="1"/>
        <end position="10"/>
    </location>
</feature>
<comment type="similarity">
    <text evidence="2">Belongs to the major facilitator superfamily. Monocarboxylate porter (TC 2.A.1.13) family.</text>
</comment>
<feature type="compositionally biased region" description="Polar residues" evidence="3">
    <location>
        <begin position="54"/>
        <end position="70"/>
    </location>
</feature>
<organism evidence="5">
    <name type="scientific">Gaeumannomyces tritici (strain R3-111a-1)</name>
    <name type="common">Wheat and barley take-all root rot fungus</name>
    <name type="synonym">Gaeumannomyces graminis var. tritici</name>
    <dbReference type="NCBI Taxonomy" id="644352"/>
    <lineage>
        <taxon>Eukaryota</taxon>
        <taxon>Fungi</taxon>
        <taxon>Dikarya</taxon>
        <taxon>Ascomycota</taxon>
        <taxon>Pezizomycotina</taxon>
        <taxon>Sordariomycetes</taxon>
        <taxon>Sordariomycetidae</taxon>
        <taxon>Magnaporthales</taxon>
        <taxon>Magnaporthaceae</taxon>
        <taxon>Gaeumannomyces</taxon>
    </lineage>
</organism>
<dbReference type="PANTHER" id="PTHR11360:SF130">
    <property type="entry name" value="MAJOR FACILITATOR SUPERFAMILY (MFS) PROFILE DOMAIN-CONTAINING PROTEIN-RELATED"/>
    <property type="match status" value="1"/>
</dbReference>
<evidence type="ECO:0008006" key="8">
    <source>
        <dbReference type="Google" id="ProtNLM"/>
    </source>
</evidence>
<feature type="region of interest" description="Disordered" evidence="3">
    <location>
        <begin position="49"/>
        <end position="82"/>
    </location>
</feature>
<dbReference type="Proteomes" id="UP000006039">
    <property type="component" value="Unassembled WGS sequence"/>
</dbReference>
<feature type="transmembrane region" description="Helical" evidence="4">
    <location>
        <begin position="376"/>
        <end position="397"/>
    </location>
</feature>
<dbReference type="AlphaFoldDB" id="J3NML6"/>
<name>J3NML6_GAET3</name>
<evidence type="ECO:0000256" key="1">
    <source>
        <dbReference type="ARBA" id="ARBA00004141"/>
    </source>
</evidence>
<feature type="transmembrane region" description="Helical" evidence="4">
    <location>
        <begin position="474"/>
        <end position="495"/>
    </location>
</feature>
<dbReference type="GeneID" id="20342980"/>
<evidence type="ECO:0000256" key="2">
    <source>
        <dbReference type="ARBA" id="ARBA00006727"/>
    </source>
</evidence>
<feature type="transmembrane region" description="Helical" evidence="4">
    <location>
        <begin position="438"/>
        <end position="462"/>
    </location>
</feature>
<reference evidence="5" key="3">
    <citation type="submission" date="2010-09" db="EMBL/GenBank/DDBJ databases">
        <title>Annotation of Gaeumannomyces graminis var. tritici R3-111a-1.</title>
        <authorList>
            <consortium name="The Broad Institute Genome Sequencing Platform"/>
            <person name="Ma L.-J."/>
            <person name="Dead R."/>
            <person name="Young S.K."/>
            <person name="Zeng Q."/>
            <person name="Gargeya S."/>
            <person name="Fitzgerald M."/>
            <person name="Haas B."/>
            <person name="Abouelleil A."/>
            <person name="Alvarado L."/>
            <person name="Arachchi H.M."/>
            <person name="Berlin A."/>
            <person name="Brown A."/>
            <person name="Chapman S.B."/>
            <person name="Chen Z."/>
            <person name="Dunbar C."/>
            <person name="Freedman E."/>
            <person name="Gearin G."/>
            <person name="Gellesch M."/>
            <person name="Goldberg J."/>
            <person name="Griggs A."/>
            <person name="Gujja S."/>
            <person name="Heiman D."/>
            <person name="Howarth C."/>
            <person name="Larson L."/>
            <person name="Lui A."/>
            <person name="MacDonald P.J.P."/>
            <person name="Mehta T."/>
            <person name="Montmayeur A."/>
            <person name="Murphy C."/>
            <person name="Neiman D."/>
            <person name="Pearson M."/>
            <person name="Priest M."/>
            <person name="Roberts A."/>
            <person name="Saif S."/>
            <person name="Shea T."/>
            <person name="Shenoy N."/>
            <person name="Sisk P."/>
            <person name="Stolte C."/>
            <person name="Sykes S."/>
            <person name="Yandava C."/>
            <person name="Wortman J."/>
            <person name="Nusbaum C."/>
            <person name="Birren B."/>
        </authorList>
    </citation>
    <scope>NUCLEOTIDE SEQUENCE</scope>
    <source>
        <strain evidence="5">R3-111a-1</strain>
    </source>
</reference>
<evidence type="ECO:0000256" key="3">
    <source>
        <dbReference type="SAM" id="MobiDB-lite"/>
    </source>
</evidence>
<feature type="transmembrane region" description="Helical" evidence="4">
    <location>
        <begin position="346"/>
        <end position="370"/>
    </location>
</feature>
<evidence type="ECO:0000256" key="4">
    <source>
        <dbReference type="SAM" id="Phobius"/>
    </source>
</evidence>
<feature type="transmembrane region" description="Helical" evidence="4">
    <location>
        <begin position="507"/>
        <end position="528"/>
    </location>
</feature>
<dbReference type="EnsemblFungi" id="EJT82549">
    <property type="protein sequence ID" value="EJT82549"/>
    <property type="gene ID" value="GGTG_02522"/>
</dbReference>
<dbReference type="HOGENOM" id="CLU_001265_1_1_1"/>
<evidence type="ECO:0000313" key="7">
    <source>
        <dbReference type="Proteomes" id="UP000006039"/>
    </source>
</evidence>
<reference evidence="5" key="2">
    <citation type="submission" date="2010-07" db="EMBL/GenBank/DDBJ databases">
        <authorList>
            <consortium name="The Broad Institute Genome Sequencing Platform"/>
            <consortium name="Broad Institute Genome Sequencing Center for Infectious Disease"/>
            <person name="Ma L.-J."/>
            <person name="Dead R."/>
            <person name="Young S."/>
            <person name="Zeng Q."/>
            <person name="Koehrsen M."/>
            <person name="Alvarado L."/>
            <person name="Berlin A."/>
            <person name="Chapman S.B."/>
            <person name="Chen Z."/>
            <person name="Freedman E."/>
            <person name="Gellesch M."/>
            <person name="Goldberg J."/>
            <person name="Griggs A."/>
            <person name="Gujja S."/>
            <person name="Heilman E.R."/>
            <person name="Heiman D."/>
            <person name="Hepburn T."/>
            <person name="Howarth C."/>
            <person name="Jen D."/>
            <person name="Larson L."/>
            <person name="Mehta T."/>
            <person name="Neiman D."/>
            <person name="Pearson M."/>
            <person name="Roberts A."/>
            <person name="Saif S."/>
            <person name="Shea T."/>
            <person name="Shenoy N."/>
            <person name="Sisk P."/>
            <person name="Stolte C."/>
            <person name="Sykes S."/>
            <person name="Walk T."/>
            <person name="White J."/>
            <person name="Yandava C."/>
            <person name="Haas B."/>
            <person name="Nusbaum C."/>
            <person name="Birren B."/>
        </authorList>
    </citation>
    <scope>NUCLEOTIDE SEQUENCE</scope>
    <source>
        <strain evidence="5">R3-111a-1</strain>
    </source>
</reference>
<reference evidence="6" key="5">
    <citation type="submission" date="2018-04" db="UniProtKB">
        <authorList>
            <consortium name="EnsemblFungi"/>
        </authorList>
    </citation>
    <scope>IDENTIFICATION</scope>
    <source>
        <strain evidence="6">R3-111a-1</strain>
    </source>
</reference>
<feature type="transmembrane region" description="Helical" evidence="4">
    <location>
        <begin position="305"/>
        <end position="325"/>
    </location>
</feature>
<comment type="subcellular location">
    <subcellularLocation>
        <location evidence="1">Membrane</location>
        <topology evidence="1">Multi-pass membrane protein</topology>
    </subcellularLocation>
</comment>
<evidence type="ECO:0000313" key="5">
    <source>
        <dbReference type="EMBL" id="EJT82549.1"/>
    </source>
</evidence>
<keyword evidence="7" id="KW-1185">Reference proteome</keyword>